<dbReference type="Proteomes" id="UP000030700">
    <property type="component" value="Unassembled WGS sequence"/>
</dbReference>
<dbReference type="InterPro" id="IPR025931">
    <property type="entry name" value="TaqI_C"/>
</dbReference>
<comment type="catalytic activity">
    <reaction evidence="8">
        <text>a 2'-deoxyadenosine in DNA + S-adenosyl-L-methionine = an N(6)-methyl-2'-deoxyadenosine in DNA + S-adenosyl-L-homocysteine + H(+)</text>
        <dbReference type="Rhea" id="RHEA:15197"/>
        <dbReference type="Rhea" id="RHEA-COMP:12418"/>
        <dbReference type="Rhea" id="RHEA-COMP:12419"/>
        <dbReference type="ChEBI" id="CHEBI:15378"/>
        <dbReference type="ChEBI" id="CHEBI:57856"/>
        <dbReference type="ChEBI" id="CHEBI:59789"/>
        <dbReference type="ChEBI" id="CHEBI:90615"/>
        <dbReference type="ChEBI" id="CHEBI:90616"/>
        <dbReference type="EC" id="2.1.1.72"/>
    </reaction>
</comment>
<dbReference type="AlphaFoldDB" id="A0A081BS95"/>
<evidence type="ECO:0000256" key="7">
    <source>
        <dbReference type="ARBA" id="ARBA00023125"/>
    </source>
</evidence>
<evidence type="ECO:0000256" key="3">
    <source>
        <dbReference type="ARBA" id="ARBA00022603"/>
    </source>
</evidence>
<evidence type="ECO:0000256" key="1">
    <source>
        <dbReference type="ARBA" id="ARBA00006594"/>
    </source>
</evidence>
<feature type="domain" description="TaqI-like C-terminal specificity" evidence="10">
    <location>
        <begin position="477"/>
        <end position="600"/>
    </location>
</feature>
<evidence type="ECO:0000259" key="9">
    <source>
        <dbReference type="Pfam" id="PF07669"/>
    </source>
</evidence>
<evidence type="ECO:0000313" key="11">
    <source>
        <dbReference type="EMBL" id="GAK54276.1"/>
    </source>
</evidence>
<evidence type="ECO:0000313" key="12">
    <source>
        <dbReference type="Proteomes" id="UP000030700"/>
    </source>
</evidence>
<dbReference type="CDD" id="cd02440">
    <property type="entry name" value="AdoMet_MTases"/>
    <property type="match status" value="1"/>
</dbReference>
<evidence type="ECO:0000256" key="8">
    <source>
        <dbReference type="ARBA" id="ARBA00047942"/>
    </source>
</evidence>
<name>A0A081BS95_9BACT</name>
<dbReference type="Gene3D" id="3.40.50.150">
    <property type="entry name" value="Vaccinia Virus protein VP39"/>
    <property type="match status" value="1"/>
</dbReference>
<keyword evidence="5" id="KW-0949">S-adenosyl-L-methionine</keyword>
<dbReference type="HOGENOM" id="CLU_406926_0_0_0"/>
<dbReference type="InterPro" id="IPR029063">
    <property type="entry name" value="SAM-dependent_MTases_sf"/>
</dbReference>
<dbReference type="EC" id="2.1.1.72" evidence="2"/>
<evidence type="ECO:0000259" key="10">
    <source>
        <dbReference type="Pfam" id="PF12950"/>
    </source>
</evidence>
<dbReference type="EMBL" id="DF820461">
    <property type="protein sequence ID" value="GAK54276.1"/>
    <property type="molecule type" value="Genomic_DNA"/>
</dbReference>
<dbReference type="PANTHER" id="PTHR33841:SF5">
    <property type="entry name" value="DNA METHYLASE (MODIFICATION METHYLASE) (METHYLTRANSFERASE)-RELATED"/>
    <property type="match status" value="1"/>
</dbReference>
<dbReference type="Pfam" id="PF12950">
    <property type="entry name" value="TaqI_C"/>
    <property type="match status" value="1"/>
</dbReference>
<dbReference type="InterPro" id="IPR002052">
    <property type="entry name" value="DNA_methylase_N6_adenine_CS"/>
</dbReference>
<keyword evidence="7" id="KW-0238">DNA-binding</keyword>
<dbReference type="SUPFAM" id="SSF53335">
    <property type="entry name" value="S-adenosyl-L-methionine-dependent methyltransferases"/>
    <property type="match status" value="1"/>
</dbReference>
<dbReference type="Pfam" id="PF07669">
    <property type="entry name" value="Eco57I"/>
    <property type="match status" value="1"/>
</dbReference>
<dbReference type="GO" id="GO:0003677">
    <property type="term" value="F:DNA binding"/>
    <property type="evidence" value="ECO:0007669"/>
    <property type="project" value="UniProtKB-KW"/>
</dbReference>
<comment type="similarity">
    <text evidence="1">Belongs to the N(4)/N(6)-methyltransferase family.</text>
</comment>
<protein>
    <recommendedName>
        <fullName evidence="2">site-specific DNA-methyltransferase (adenine-specific)</fullName>
        <ecNumber evidence="2">2.1.1.72</ecNumber>
    </recommendedName>
</protein>
<gene>
    <name evidence="11" type="ORF">U14_05555</name>
</gene>
<dbReference type="STRING" id="1499966.U14_05555"/>
<dbReference type="GO" id="GO:0032259">
    <property type="term" value="P:methylation"/>
    <property type="evidence" value="ECO:0007669"/>
    <property type="project" value="UniProtKB-KW"/>
</dbReference>
<dbReference type="Gene3D" id="3.90.220.10">
    <property type="entry name" value="Adenine-n6-DNA-methyltransferase Taqi, Chain A, domain 2"/>
    <property type="match status" value="1"/>
</dbReference>
<dbReference type="PRINTS" id="PR00507">
    <property type="entry name" value="N12N6MTFRASE"/>
</dbReference>
<keyword evidence="4" id="KW-0808">Transferase</keyword>
<keyword evidence="12" id="KW-1185">Reference proteome</keyword>
<evidence type="ECO:0000256" key="4">
    <source>
        <dbReference type="ARBA" id="ARBA00022679"/>
    </source>
</evidence>
<organism evidence="11">
    <name type="scientific">Candidatus Moduliflexus flocculans</name>
    <dbReference type="NCBI Taxonomy" id="1499966"/>
    <lineage>
        <taxon>Bacteria</taxon>
        <taxon>Candidatus Moduliflexota</taxon>
        <taxon>Candidatus Moduliflexia</taxon>
        <taxon>Candidatus Moduliflexales</taxon>
        <taxon>Candidatus Moduliflexaceae</taxon>
    </lineage>
</organism>
<evidence type="ECO:0000256" key="6">
    <source>
        <dbReference type="ARBA" id="ARBA00022747"/>
    </source>
</evidence>
<proteinExistence type="inferred from homology"/>
<dbReference type="PROSITE" id="PS00092">
    <property type="entry name" value="N6_MTASE"/>
    <property type="match status" value="1"/>
</dbReference>
<dbReference type="PANTHER" id="PTHR33841">
    <property type="entry name" value="DNA METHYLTRANSFERASE YEEA-RELATED"/>
    <property type="match status" value="1"/>
</dbReference>
<dbReference type="GO" id="GO:0009007">
    <property type="term" value="F:site-specific DNA-methyltransferase (adenine-specific) activity"/>
    <property type="evidence" value="ECO:0007669"/>
    <property type="project" value="UniProtKB-EC"/>
</dbReference>
<dbReference type="InterPro" id="IPR050953">
    <property type="entry name" value="N4_N6_ade-DNA_methylase"/>
</dbReference>
<reference evidence="11" key="1">
    <citation type="journal article" date="2015" name="PeerJ">
        <title>First genomic representation of candidate bacterial phylum KSB3 points to enhanced environmental sensing as a trigger of wastewater bulking.</title>
        <authorList>
            <person name="Sekiguchi Y."/>
            <person name="Ohashi A."/>
            <person name="Parks D.H."/>
            <person name="Yamauchi T."/>
            <person name="Tyson G.W."/>
            <person name="Hugenholtz P."/>
        </authorList>
    </citation>
    <scope>NUCLEOTIDE SEQUENCE [LARGE SCALE GENOMIC DNA]</scope>
</reference>
<evidence type="ECO:0000256" key="2">
    <source>
        <dbReference type="ARBA" id="ARBA00011900"/>
    </source>
</evidence>
<dbReference type="InterPro" id="IPR011639">
    <property type="entry name" value="MethylTrfase_TaqI-like_dom"/>
</dbReference>
<keyword evidence="6" id="KW-0680">Restriction system</keyword>
<evidence type="ECO:0000256" key="5">
    <source>
        <dbReference type="ARBA" id="ARBA00022691"/>
    </source>
</evidence>
<dbReference type="InterPro" id="IPR023135">
    <property type="entry name" value="N6_DNA_MeTrfase_TaqI_C"/>
</dbReference>
<sequence length="669" mass="75975">MPVRNRLLAAVKACRRALEQDARRLFDDEQAAAHAAKAWFLELAILRCLEVSGHLAVLPWQEANPGIFYAQTSQVLKTCEVFREVRAADSFFPSSATFFLLRRFLTDTITPEQWREDHLLGWLSQYFEEQREQRRHGRFYTPEAIAAFIVGQTFALLRKSRSTPSFRLLDLACGAGAFALQAFDRIYDLWQNQPEREQPESIAAHILERQLFLIDCDPLACELARVNLLLKARRREPTCRVKQMNVFCADALIRWEHEPSSPCHELFTLQYDAVVGNPPYIVVNRLRTPPERLALYATYRSAAYKPNTFALFLERGLDLLAPDGALGMIVPNTLLTQLYFEPLRVHLLERAALTHILDTKRLFPQAFVENCILLLQRQDEAAKRQAQIIECHVAPPDASPALQASHAGIRIPQRRFDSAPFHRFSVSIDKSTFELLEKIAADSPKLGDICECHDGVNPGNAKQKLIVSEPVDAQCKKVLTGKNIGRYWLNWGGLFVRYDRSLEAKGDVIRWGHLLSLNAPKILTRQTADRIIAALDDGQHYVTNSLHTTVLRAGVGDFDLKYLLGLLNSTLLSFYYRKFVFETGQVFSQVKLMNLRQLPIKPATPEQQREVVALVEQLLHGHDGREQADAQLDALIYQLYQLSSDDARVIEQSMGIARSLSAYQTQCAV</sequence>
<accession>A0A081BS95</accession>
<dbReference type="GO" id="GO:0009307">
    <property type="term" value="P:DNA restriction-modification system"/>
    <property type="evidence" value="ECO:0007669"/>
    <property type="project" value="UniProtKB-KW"/>
</dbReference>
<keyword evidence="3 11" id="KW-0489">Methyltransferase</keyword>
<feature type="domain" description="Type II methyltransferase M.TaqI-like" evidence="9">
    <location>
        <begin position="210"/>
        <end position="359"/>
    </location>
</feature>